<dbReference type="WBParaSite" id="TMUE_2000009879.1">
    <property type="protein sequence ID" value="TMUE_2000009879.1"/>
    <property type="gene ID" value="WBGene00288734"/>
</dbReference>
<dbReference type="PANTHER" id="PTHR10117">
    <property type="entry name" value="TRANSIENT RECEPTOR POTENTIAL CHANNEL"/>
    <property type="match status" value="1"/>
</dbReference>
<evidence type="ECO:0000256" key="4">
    <source>
        <dbReference type="SAM" id="Phobius"/>
    </source>
</evidence>
<reference evidence="6" key="1">
    <citation type="submission" date="2019-12" db="UniProtKB">
        <authorList>
            <consortium name="WormBaseParasite"/>
        </authorList>
    </citation>
    <scope>IDENTIFICATION</scope>
</reference>
<proteinExistence type="predicted"/>
<evidence type="ECO:0000256" key="3">
    <source>
        <dbReference type="ARBA" id="ARBA00023303"/>
    </source>
</evidence>
<feature type="transmembrane region" description="Helical" evidence="4">
    <location>
        <begin position="583"/>
        <end position="601"/>
    </location>
</feature>
<evidence type="ECO:0000256" key="2">
    <source>
        <dbReference type="ARBA" id="ARBA00023065"/>
    </source>
</evidence>
<feature type="transmembrane region" description="Helical" evidence="4">
    <location>
        <begin position="641"/>
        <end position="659"/>
    </location>
</feature>
<keyword evidence="4" id="KW-0812">Transmembrane</keyword>
<dbReference type="GO" id="GO:0051480">
    <property type="term" value="P:regulation of cytosolic calcium ion concentration"/>
    <property type="evidence" value="ECO:0007669"/>
    <property type="project" value="TreeGrafter"/>
</dbReference>
<accession>A0A5S6QRV0</accession>
<dbReference type="InterPro" id="IPR036770">
    <property type="entry name" value="Ankyrin_rpt-contain_sf"/>
</dbReference>
<keyword evidence="5" id="KW-1185">Reference proteome</keyword>
<dbReference type="GO" id="GO:0070679">
    <property type="term" value="F:inositol 1,4,5 trisphosphate binding"/>
    <property type="evidence" value="ECO:0007669"/>
    <property type="project" value="TreeGrafter"/>
</dbReference>
<dbReference type="Proteomes" id="UP000046395">
    <property type="component" value="Unassembled WGS sequence"/>
</dbReference>
<dbReference type="InterPro" id="IPR002153">
    <property type="entry name" value="TRPC_channel"/>
</dbReference>
<feature type="transmembrane region" description="Helical" evidence="4">
    <location>
        <begin position="371"/>
        <end position="389"/>
    </location>
</feature>
<dbReference type="GO" id="GO:0007338">
    <property type="term" value="P:single fertilization"/>
    <property type="evidence" value="ECO:0007669"/>
    <property type="project" value="TreeGrafter"/>
</dbReference>
<dbReference type="GO" id="GO:0005886">
    <property type="term" value="C:plasma membrane"/>
    <property type="evidence" value="ECO:0007669"/>
    <property type="project" value="TreeGrafter"/>
</dbReference>
<dbReference type="AlphaFoldDB" id="A0A5S6QRV0"/>
<sequence length="742" mass="86273">MDTYSEDRWSQEIFPPDDIFHAIEENDYEQTKKFIIENREVLHSLNEMDLSPLEYAVVLNNEGMVQLFCDYSDAPLRDSLLFAVQCKNQRILKALMRKYPFSNCGTGNSNYFPSHLTPIVLAAAMENGAAYEELLDGGHMVRHLRAPPCTCDQCIAKERDADVISGIATELDSFRYHASLAAVLEERADPLADVFTVCKELQKAIQRNPDRAVAYEELLEKLKKFASRFPANCETSEHVLVMLKRTKGSRREHLISLPLFGLAVETNQKYFLAEPNCFYMLEKQWMGTWSDWKIAPLKTRALRVFCFSILHPFTIIGNIDFGGRIEDFHFNPCAKYISTLSSYICFLFLLNVVACRGTHDWRRLPEDHIKFASLIYVFLYACGWFLITLTELHRFGYAEFATSWWRCYELFQCIAFLAFFNAFIINLLSQYQPLHFDRNIELRHSEQKEMTLEMLFAFLLVSSAWRAFYFLQLNHFMGPLILTVSRSATTIVRYIIIFFVCILAFAIGLNFLYEHYKYNVVDSAKETVVQSDYMTSIKNALRYLYWAWYGYMHPTYKLRVVVGVAGPDENPVEHNIVQLTGNLIAGIYHLMVVISLLHLMTSMMTAQVSDYAGTSTTDYRFQCCKVWVDFFSDCRTYPPPFNLLVFIYNGMTILTGIFTGDVTPRRRISVWNRKYDLPTEDLRITERHEDIIRILVKRIRSERVFDRIPPEQRDEWSGRKNDSLWLPQQTVTPGLSKAAFLM</sequence>
<organism evidence="5 6">
    <name type="scientific">Trichuris muris</name>
    <name type="common">Mouse whipworm</name>
    <dbReference type="NCBI Taxonomy" id="70415"/>
    <lineage>
        <taxon>Eukaryota</taxon>
        <taxon>Metazoa</taxon>
        <taxon>Ecdysozoa</taxon>
        <taxon>Nematoda</taxon>
        <taxon>Enoplea</taxon>
        <taxon>Dorylaimia</taxon>
        <taxon>Trichinellida</taxon>
        <taxon>Trichuridae</taxon>
        <taxon>Trichuris</taxon>
    </lineage>
</organism>
<dbReference type="GO" id="GO:0015279">
    <property type="term" value="F:store-operated calcium channel activity"/>
    <property type="evidence" value="ECO:0007669"/>
    <property type="project" value="TreeGrafter"/>
</dbReference>
<evidence type="ECO:0000313" key="6">
    <source>
        <dbReference type="WBParaSite" id="TMUE_2000009879.1"/>
    </source>
</evidence>
<keyword evidence="2" id="KW-0406">Ion transport</keyword>
<dbReference type="STRING" id="70415.A0A5S6QRV0"/>
<dbReference type="PANTHER" id="PTHR10117:SF50">
    <property type="entry name" value="ANK_REP_REGION DOMAIN-CONTAINING PROTEIN"/>
    <property type="match status" value="1"/>
</dbReference>
<protein>
    <submittedName>
        <fullName evidence="6">TRP_2 domain-containing protein</fullName>
    </submittedName>
</protein>
<feature type="transmembrane region" description="Helical" evidence="4">
    <location>
        <begin position="409"/>
        <end position="429"/>
    </location>
</feature>
<feature type="transmembrane region" description="Helical" evidence="4">
    <location>
        <begin position="491"/>
        <end position="513"/>
    </location>
</feature>
<feature type="transmembrane region" description="Helical" evidence="4">
    <location>
        <begin position="450"/>
        <end position="471"/>
    </location>
</feature>
<dbReference type="Gene3D" id="1.25.40.20">
    <property type="entry name" value="Ankyrin repeat-containing domain"/>
    <property type="match status" value="1"/>
</dbReference>
<keyword evidence="4" id="KW-1133">Transmembrane helix</keyword>
<keyword evidence="1" id="KW-0813">Transport</keyword>
<evidence type="ECO:0000256" key="1">
    <source>
        <dbReference type="ARBA" id="ARBA00022448"/>
    </source>
</evidence>
<keyword evidence="3" id="KW-0407">Ion channel</keyword>
<dbReference type="GO" id="GO:0034703">
    <property type="term" value="C:cation channel complex"/>
    <property type="evidence" value="ECO:0007669"/>
    <property type="project" value="TreeGrafter"/>
</dbReference>
<feature type="transmembrane region" description="Helical" evidence="4">
    <location>
        <begin position="340"/>
        <end position="359"/>
    </location>
</feature>
<dbReference type="SUPFAM" id="SSF48403">
    <property type="entry name" value="Ankyrin repeat"/>
    <property type="match status" value="1"/>
</dbReference>
<name>A0A5S6QRV0_TRIMR</name>
<evidence type="ECO:0000313" key="5">
    <source>
        <dbReference type="Proteomes" id="UP000046395"/>
    </source>
</evidence>
<keyword evidence="4" id="KW-0472">Membrane</keyword>